<evidence type="ECO:0000313" key="2">
    <source>
        <dbReference type="EMBL" id="CAI3988204.1"/>
    </source>
</evidence>
<keyword evidence="5" id="KW-1185">Reference proteome</keyword>
<accession>A0A9P1FSS1</accession>
<feature type="compositionally biased region" description="Polar residues" evidence="1">
    <location>
        <begin position="25"/>
        <end position="40"/>
    </location>
</feature>
<feature type="compositionally biased region" description="Basic and acidic residues" evidence="1">
    <location>
        <begin position="365"/>
        <end position="376"/>
    </location>
</feature>
<dbReference type="Proteomes" id="UP001152797">
    <property type="component" value="Unassembled WGS sequence"/>
</dbReference>
<dbReference type="EMBL" id="CAMXCT030001241">
    <property type="protein sequence ID" value="CAL4775516.1"/>
    <property type="molecule type" value="Genomic_DNA"/>
</dbReference>
<name>A0A9P1FSS1_9DINO</name>
<evidence type="ECO:0000256" key="1">
    <source>
        <dbReference type="SAM" id="MobiDB-lite"/>
    </source>
</evidence>
<feature type="region of interest" description="Disordered" evidence="1">
    <location>
        <begin position="886"/>
        <end position="913"/>
    </location>
</feature>
<feature type="compositionally biased region" description="Basic and acidic residues" evidence="1">
    <location>
        <begin position="69"/>
        <end position="81"/>
    </location>
</feature>
<feature type="compositionally biased region" description="Acidic residues" evidence="1">
    <location>
        <begin position="353"/>
        <end position="363"/>
    </location>
</feature>
<feature type="compositionally biased region" description="Basic and acidic residues" evidence="1">
    <location>
        <begin position="341"/>
        <end position="352"/>
    </location>
</feature>
<dbReference type="EMBL" id="CAMXCT020001241">
    <property type="protein sequence ID" value="CAL1141579.1"/>
    <property type="molecule type" value="Genomic_DNA"/>
</dbReference>
<feature type="compositionally biased region" description="Basic and acidic residues" evidence="1">
    <location>
        <begin position="111"/>
        <end position="130"/>
    </location>
</feature>
<feature type="compositionally biased region" description="Basic and acidic residues" evidence="1">
    <location>
        <begin position="160"/>
        <end position="179"/>
    </location>
</feature>
<dbReference type="AlphaFoldDB" id="A0A9P1FSS1"/>
<comment type="caution">
    <text evidence="2">The sequence shown here is derived from an EMBL/GenBank/DDBJ whole genome shotgun (WGS) entry which is preliminary data.</text>
</comment>
<evidence type="ECO:0000313" key="4">
    <source>
        <dbReference type="EMBL" id="CAL4775516.1"/>
    </source>
</evidence>
<feature type="compositionally biased region" description="Low complexity" evidence="1">
    <location>
        <begin position="299"/>
        <end position="334"/>
    </location>
</feature>
<feature type="region of interest" description="Disordered" evidence="1">
    <location>
        <begin position="1"/>
        <end position="385"/>
    </location>
</feature>
<reference evidence="3" key="2">
    <citation type="submission" date="2024-04" db="EMBL/GenBank/DDBJ databases">
        <authorList>
            <person name="Chen Y."/>
            <person name="Shah S."/>
            <person name="Dougan E. K."/>
            <person name="Thang M."/>
            <person name="Chan C."/>
        </authorList>
    </citation>
    <scope>NUCLEOTIDE SEQUENCE [LARGE SCALE GENOMIC DNA]</scope>
</reference>
<evidence type="ECO:0000313" key="3">
    <source>
        <dbReference type="EMBL" id="CAL1141579.1"/>
    </source>
</evidence>
<protein>
    <submittedName>
        <fullName evidence="4">RP1 like 1</fullName>
    </submittedName>
</protein>
<gene>
    <name evidence="2" type="ORF">C1SCF055_LOCUS15409</name>
</gene>
<organism evidence="2">
    <name type="scientific">Cladocopium goreaui</name>
    <dbReference type="NCBI Taxonomy" id="2562237"/>
    <lineage>
        <taxon>Eukaryota</taxon>
        <taxon>Sar</taxon>
        <taxon>Alveolata</taxon>
        <taxon>Dinophyceae</taxon>
        <taxon>Suessiales</taxon>
        <taxon>Symbiodiniaceae</taxon>
        <taxon>Cladocopium</taxon>
    </lineage>
</organism>
<feature type="compositionally biased region" description="Basic and acidic residues" evidence="1">
    <location>
        <begin position="902"/>
        <end position="913"/>
    </location>
</feature>
<feature type="region of interest" description="Disordered" evidence="1">
    <location>
        <begin position="458"/>
        <end position="529"/>
    </location>
</feature>
<dbReference type="EMBL" id="CAMXCT010001241">
    <property type="protein sequence ID" value="CAI3988204.1"/>
    <property type="molecule type" value="Genomic_DNA"/>
</dbReference>
<sequence>MQNIEGEEQAQSPSTVHSEGEHQQKGQQQDTQSPENNEQATQEKENVHAQQQQQQQPKADANTSQQKQPEQEQHEAKHVATSDKQVGQPQVPEQQEIPGTAPEQQQAKAVETSRKKQPEQEQLEAKHGAASEKQVSQPQVPEQQEIPGTAPEQQQAEAVETSRQKQPEQEQLEAKHGAASEKQVSQPQVPEQQEIPGTAPEQQQAEADAPQADVPQADTSQQKQPEQEQLEAKHGAASEKQDSQPQVPEQQEIPGTAPEQQQAEADAPQADVPQADTSQQKQPEQEQLEAKHGAASEKQVSQPQVPEQQEIPGTAPEQQQAEADAPQADVPQADTSQQKQPEQEQHEGKAAEEEGQPQEDTDPTYEWRKGISKEQEETLDSLSGWDRQPGYFVIEMPRDLKPLKVYDEVDITRTMTAAELRERAQVFGVKVKSRRKADFVDAIIFQNCDNQLKEDIEKSSQYGGGDPGFTTEPVADPGLKNEPVADPSESVDPAQPSSSGGSHPSKEAEKGSSSKTPNQEGEKQDENQDITDMYGKDALDMPGKGAEQNVSAHDRFMHCDLVVPAVALNKFKQVETLPDTAEKKRLENYVGVLGEDACRMYKKSRPRLCCLMMGDYFEDETLFWKHASIQLKNNPVGGIFTFDTFAGDISQVVAKIPNNLDPSRGSHPKTGIYVFILPTSRPLSNNKVHDRPDFENITIVFHEFQKNDQVDAKPDSVFIVPNGKLGSLPLGLLHSEDYQKKVDQHEAGEKHKAVVEAKLSNKRTLLQRQVDTHARKKARLEGMTSKLEGQVSGLTQDLESTKEAVELWKTILSYIIDVATHGSKKDPAMSWPDYFMTAFPADALPKLGDIPEVFQDNMLSFPDCLEAVTEKLAQLRQHLKATEENLEKQSASLDQLAGKAKKKEEDEKQRLEKFSNQDPAKIKTLDCSRMAAIFVRKRRRQNYHSKVALKGKLRRGRKDEEWDEKPAKARRQIWIEDKLKAVRLYNELKKSRDEAAAVARERIPRNLTNEEREAFLEHRAKAKDILKRNLQKEVERQLPNIVRTCHVHKWAKQAEDEKWELLPASDRSRLVEVPKAWRQKFALPAKGRPVGGFVPEELQKDLDRIIAEHVLGQSEVTERKEVEDSIAMLKGFCNTIRLNHQHQCIQVKTLLLQGDIGKHSDRELEQRFARDKATDRCAKCAVQGNVCQGPAFNLRSFKGPFALSRAS</sequence>
<feature type="compositionally biased region" description="Low complexity" evidence="1">
    <location>
        <begin position="257"/>
        <end position="276"/>
    </location>
</feature>
<feature type="compositionally biased region" description="Low complexity" evidence="1">
    <location>
        <begin position="85"/>
        <end position="99"/>
    </location>
</feature>
<evidence type="ECO:0000313" key="5">
    <source>
        <dbReference type="Proteomes" id="UP001152797"/>
    </source>
</evidence>
<reference evidence="2" key="1">
    <citation type="submission" date="2022-10" db="EMBL/GenBank/DDBJ databases">
        <authorList>
            <person name="Chen Y."/>
            <person name="Dougan E. K."/>
            <person name="Chan C."/>
            <person name="Rhodes N."/>
            <person name="Thang M."/>
        </authorList>
    </citation>
    <scope>NUCLEOTIDE SEQUENCE</scope>
</reference>
<feature type="compositionally biased region" description="Low complexity" evidence="1">
    <location>
        <begin position="183"/>
        <end position="218"/>
    </location>
</feature>
<proteinExistence type="predicted"/>
<feature type="compositionally biased region" description="Basic and acidic residues" evidence="1">
    <location>
        <begin position="230"/>
        <end position="242"/>
    </location>
</feature>
<feature type="compositionally biased region" description="Low complexity" evidence="1">
    <location>
        <begin position="134"/>
        <end position="145"/>
    </location>
</feature>